<sequence length="217" mass="25018">MYKKRQPIFDNACILARISGCSVKTFNEALDFLLSDEKIIRLEDGRLWSLEVEEELKNSDENLNKFSERASKAANARWQNHKKTESDNKNNAHDAKHKNAKHAKNAKHVMHTKNAQSDACDDKQNDAKKHSNDDANKHSERASRAAKERWKNHEKSDSCINLLTGNVSKNNAKNAKHDACDANNITIHNITYNKKITLSSYQKKIRKRMLNWTFLNF</sequence>
<feature type="compositionally biased region" description="Basic and acidic residues" evidence="1">
    <location>
        <begin position="82"/>
        <end position="94"/>
    </location>
</feature>
<feature type="compositionally biased region" description="Basic residues" evidence="1">
    <location>
        <begin position="95"/>
        <end position="111"/>
    </location>
</feature>
<keyword evidence="3" id="KW-1185">Reference proteome</keyword>
<proteinExistence type="predicted"/>
<gene>
    <name evidence="2" type="ORF">PU02_0677</name>
</gene>
<dbReference type="Proteomes" id="UP000057213">
    <property type="component" value="Chromosome"/>
</dbReference>
<evidence type="ECO:0008006" key="4">
    <source>
        <dbReference type="Google" id="ProtNLM"/>
    </source>
</evidence>
<feature type="compositionally biased region" description="Basic and acidic residues" evidence="1">
    <location>
        <begin position="120"/>
        <end position="153"/>
    </location>
</feature>
<evidence type="ECO:0000256" key="1">
    <source>
        <dbReference type="SAM" id="MobiDB-lite"/>
    </source>
</evidence>
<dbReference type="PATRIC" id="fig|1318743.3.peg.690"/>
<accession>A0A0M3T2V2</accession>
<dbReference type="KEGG" id="banc:PU02_0677"/>
<dbReference type="AlphaFoldDB" id="A0A0M3T2V2"/>
<evidence type="ECO:0000313" key="3">
    <source>
        <dbReference type="Proteomes" id="UP000057213"/>
    </source>
</evidence>
<feature type="region of interest" description="Disordered" evidence="1">
    <location>
        <begin position="70"/>
        <end position="153"/>
    </location>
</feature>
<protein>
    <recommendedName>
        <fullName evidence="4">Phage protein</fullName>
    </recommendedName>
</protein>
<dbReference type="EMBL" id="CP010401">
    <property type="protein sequence ID" value="ALE03491.1"/>
    <property type="molecule type" value="Genomic_DNA"/>
</dbReference>
<organism evidence="2 3">
    <name type="scientific">Bartonella ancashensis</name>
    <dbReference type="NCBI Taxonomy" id="1318743"/>
    <lineage>
        <taxon>Bacteria</taxon>
        <taxon>Pseudomonadati</taxon>
        <taxon>Pseudomonadota</taxon>
        <taxon>Alphaproteobacteria</taxon>
        <taxon>Hyphomicrobiales</taxon>
        <taxon>Bartonellaceae</taxon>
        <taxon>Bartonella</taxon>
    </lineage>
</organism>
<evidence type="ECO:0000313" key="2">
    <source>
        <dbReference type="EMBL" id="ALE03491.1"/>
    </source>
</evidence>
<name>A0A0M3T2V2_9HYPH</name>
<reference evidence="2 3" key="1">
    <citation type="journal article" date="2015" name="Genome Announc.">
        <title>Complete Genome Sequence of Bartonella ancashensis Strain 20.00, Isolated from the Blood of a Patient with Verruga Peruana.</title>
        <authorList>
            <person name="Hang J."/>
            <person name="Mullins K.E."/>
            <person name="Clifford R.J."/>
            <person name="Onmus-Leone F."/>
            <person name="Yang Y."/>
            <person name="Jiang J."/>
            <person name="Leguia M."/>
            <person name="Kasper M.R."/>
            <person name="Maguina C."/>
            <person name="Lesho E.P."/>
            <person name="Jarman R.G."/>
            <person name="Richards A.L."/>
            <person name="Blazes D."/>
        </authorList>
    </citation>
    <scope>NUCLEOTIDE SEQUENCE [LARGE SCALE GENOMIC DNA]</scope>
    <source>
        <strain evidence="2 3">20.00</strain>
    </source>
</reference>